<dbReference type="GO" id="GO:0006355">
    <property type="term" value="P:regulation of DNA-templated transcription"/>
    <property type="evidence" value="ECO:0007669"/>
    <property type="project" value="UniProtKB-ARBA"/>
</dbReference>
<dbReference type="SUPFAM" id="SSF55781">
    <property type="entry name" value="GAF domain-like"/>
    <property type="match status" value="1"/>
</dbReference>
<comment type="caution">
    <text evidence="6">The sequence shown here is derived from an EMBL/GenBank/DDBJ whole genome shotgun (WGS) entry which is preliminary data.</text>
</comment>
<dbReference type="InterPro" id="IPR014757">
    <property type="entry name" value="Tscrpt_reg_IclR_C"/>
</dbReference>
<reference evidence="6 7" key="1">
    <citation type="journal article" date="2019" name="Int. J. Syst. Evol. Microbiol.">
        <title>The Global Catalogue of Microorganisms (GCM) 10K type strain sequencing project: providing services to taxonomists for standard genome sequencing and annotation.</title>
        <authorList>
            <consortium name="The Broad Institute Genomics Platform"/>
            <consortium name="The Broad Institute Genome Sequencing Center for Infectious Disease"/>
            <person name="Wu L."/>
            <person name="Ma J."/>
        </authorList>
    </citation>
    <scope>NUCLEOTIDE SEQUENCE [LARGE SCALE GENOMIC DNA]</scope>
    <source>
        <strain evidence="6 7">NBRC 111368</strain>
    </source>
</reference>
<dbReference type="InterPro" id="IPR036388">
    <property type="entry name" value="WH-like_DNA-bd_sf"/>
</dbReference>
<feature type="domain" description="IclR-ED" evidence="5">
    <location>
        <begin position="68"/>
        <end position="250"/>
    </location>
</feature>
<keyword evidence="7" id="KW-1185">Reference proteome</keyword>
<evidence type="ECO:0000313" key="7">
    <source>
        <dbReference type="Proteomes" id="UP001596328"/>
    </source>
</evidence>
<dbReference type="SUPFAM" id="SSF46785">
    <property type="entry name" value="Winged helix' DNA-binding domain"/>
    <property type="match status" value="1"/>
</dbReference>
<evidence type="ECO:0000313" key="6">
    <source>
        <dbReference type="EMBL" id="MFC6723987.1"/>
    </source>
</evidence>
<dbReference type="EMBL" id="JBHSWU010000080">
    <property type="protein sequence ID" value="MFC6723987.1"/>
    <property type="molecule type" value="Genomic_DNA"/>
</dbReference>
<dbReference type="Gene3D" id="1.10.10.10">
    <property type="entry name" value="Winged helix-like DNA-binding domain superfamily/Winged helix DNA-binding domain"/>
    <property type="match status" value="1"/>
</dbReference>
<dbReference type="InterPro" id="IPR029016">
    <property type="entry name" value="GAF-like_dom_sf"/>
</dbReference>
<dbReference type="Pfam" id="PF09339">
    <property type="entry name" value="HTH_IclR"/>
    <property type="match status" value="1"/>
</dbReference>
<evidence type="ECO:0000256" key="1">
    <source>
        <dbReference type="ARBA" id="ARBA00023015"/>
    </source>
</evidence>
<dbReference type="InterPro" id="IPR005471">
    <property type="entry name" value="Tscrpt_reg_IclR_N"/>
</dbReference>
<protein>
    <submittedName>
        <fullName evidence="6">IclR family transcriptional regulator</fullName>
    </submittedName>
</protein>
<keyword evidence="3" id="KW-0804">Transcription</keyword>
<dbReference type="GO" id="GO:0003677">
    <property type="term" value="F:DNA binding"/>
    <property type="evidence" value="ECO:0007669"/>
    <property type="project" value="UniProtKB-KW"/>
</dbReference>
<feature type="domain" description="HTH iclR-type" evidence="4">
    <location>
        <begin position="8"/>
        <end position="67"/>
    </location>
</feature>
<keyword evidence="1" id="KW-0805">Transcription regulation</keyword>
<proteinExistence type="predicted"/>
<dbReference type="PANTHER" id="PTHR30136:SF35">
    <property type="entry name" value="HTH-TYPE TRANSCRIPTIONAL REGULATOR RV1719"/>
    <property type="match status" value="1"/>
</dbReference>
<dbReference type="Gene3D" id="3.30.450.40">
    <property type="match status" value="1"/>
</dbReference>
<accession>A0ABD5RY91</accession>
<dbReference type="Proteomes" id="UP001596328">
    <property type="component" value="Unassembled WGS sequence"/>
</dbReference>
<keyword evidence="2" id="KW-0238">DNA-binding</keyword>
<dbReference type="InterPro" id="IPR036390">
    <property type="entry name" value="WH_DNA-bd_sf"/>
</dbReference>
<sequence>MGQSTNVLKSIGTAFNVLEHLKERGGRSVTELSNELDMPKSTVQVYLNSLAAEDFVVKRDGKYTIGLQFLEYGFFALWNEPVFPQVKPKIEEMAAETGELAACFVEECGTAVFIYGTEGDRSIRTDLSMGDRSGLHCTASGKAIMAHLPAARVREIVDRGLDRKTENTIADPDELLDELERIRGRGYAYSLEESVENMRAVAAPVLLDDRVVGSISLAGPANRFVGEYFEDEIPSIVTGTANELELKLTYSESGI</sequence>
<evidence type="ECO:0000259" key="4">
    <source>
        <dbReference type="PROSITE" id="PS51077"/>
    </source>
</evidence>
<dbReference type="PROSITE" id="PS51078">
    <property type="entry name" value="ICLR_ED"/>
    <property type="match status" value="1"/>
</dbReference>
<evidence type="ECO:0000256" key="3">
    <source>
        <dbReference type="ARBA" id="ARBA00023163"/>
    </source>
</evidence>
<dbReference type="InterPro" id="IPR050707">
    <property type="entry name" value="HTH_MetabolicPath_Reg"/>
</dbReference>
<dbReference type="Pfam" id="PF01614">
    <property type="entry name" value="IclR_C"/>
    <property type="match status" value="1"/>
</dbReference>
<dbReference type="SMART" id="SM00346">
    <property type="entry name" value="HTH_ICLR"/>
    <property type="match status" value="1"/>
</dbReference>
<evidence type="ECO:0000259" key="5">
    <source>
        <dbReference type="PROSITE" id="PS51078"/>
    </source>
</evidence>
<organism evidence="6 7">
    <name type="scientific">Halobium palmae</name>
    <dbReference type="NCBI Taxonomy" id="1776492"/>
    <lineage>
        <taxon>Archaea</taxon>
        <taxon>Methanobacteriati</taxon>
        <taxon>Methanobacteriota</taxon>
        <taxon>Stenosarchaea group</taxon>
        <taxon>Halobacteria</taxon>
        <taxon>Halobacteriales</taxon>
        <taxon>Haloferacaceae</taxon>
        <taxon>Halobium</taxon>
    </lineage>
</organism>
<gene>
    <name evidence="6" type="ORF">ACFQE1_06290</name>
</gene>
<dbReference type="PROSITE" id="PS51077">
    <property type="entry name" value="HTH_ICLR"/>
    <property type="match status" value="1"/>
</dbReference>
<evidence type="ECO:0000256" key="2">
    <source>
        <dbReference type="ARBA" id="ARBA00023125"/>
    </source>
</evidence>
<dbReference type="AlphaFoldDB" id="A0ABD5RY91"/>
<dbReference type="PANTHER" id="PTHR30136">
    <property type="entry name" value="HELIX-TURN-HELIX TRANSCRIPTIONAL REGULATOR, ICLR FAMILY"/>
    <property type="match status" value="1"/>
</dbReference>
<name>A0ABD5RY91_9EURY</name>